<evidence type="ECO:0000313" key="3">
    <source>
        <dbReference type="Proteomes" id="UP001595998"/>
    </source>
</evidence>
<name>A0ABV8XSA1_9DEIO</name>
<reference evidence="3" key="1">
    <citation type="journal article" date="2019" name="Int. J. Syst. Evol. Microbiol.">
        <title>The Global Catalogue of Microorganisms (GCM) 10K type strain sequencing project: providing services to taxonomists for standard genome sequencing and annotation.</title>
        <authorList>
            <consortium name="The Broad Institute Genomics Platform"/>
            <consortium name="The Broad Institute Genome Sequencing Center for Infectious Disease"/>
            <person name="Wu L."/>
            <person name="Ma J."/>
        </authorList>
    </citation>
    <scope>NUCLEOTIDE SEQUENCE [LARGE SCALE GENOMIC DNA]</scope>
    <source>
        <strain evidence="3">CCUG 56029</strain>
    </source>
</reference>
<sequence>MLQQLTHDLQEGTRPALLRAGRRAYGLAFVALGFPGLPLGLAHLLTGPAPLPFWAPLVLAILGVALAAVALRLAGQAARDSTVSAGRAALTAAIQAAAAPGTMFLLGCGLLADVRGLALLWALTLVTAWTGWRQLAGWVRDPQAASSPA</sequence>
<proteinExistence type="predicted"/>
<comment type="caution">
    <text evidence="2">The sequence shown here is derived from an EMBL/GenBank/DDBJ whole genome shotgun (WGS) entry which is preliminary data.</text>
</comment>
<dbReference type="EMBL" id="JBHSEH010000009">
    <property type="protein sequence ID" value="MFC4426703.1"/>
    <property type="molecule type" value="Genomic_DNA"/>
</dbReference>
<protein>
    <submittedName>
        <fullName evidence="2">Uncharacterized protein</fullName>
    </submittedName>
</protein>
<keyword evidence="3" id="KW-1185">Reference proteome</keyword>
<feature type="transmembrane region" description="Helical" evidence="1">
    <location>
        <begin position="118"/>
        <end position="136"/>
    </location>
</feature>
<feature type="transmembrane region" description="Helical" evidence="1">
    <location>
        <begin position="92"/>
        <end position="112"/>
    </location>
</feature>
<evidence type="ECO:0000313" key="2">
    <source>
        <dbReference type="EMBL" id="MFC4426703.1"/>
    </source>
</evidence>
<gene>
    <name evidence="2" type="ORF">ACFOZ9_10790</name>
</gene>
<feature type="transmembrane region" description="Helical" evidence="1">
    <location>
        <begin position="24"/>
        <end position="45"/>
    </location>
</feature>
<keyword evidence="1" id="KW-0472">Membrane</keyword>
<accession>A0ABV8XSA1</accession>
<keyword evidence="1" id="KW-0812">Transmembrane</keyword>
<feature type="transmembrane region" description="Helical" evidence="1">
    <location>
        <begin position="51"/>
        <end position="71"/>
    </location>
</feature>
<dbReference type="Proteomes" id="UP001595998">
    <property type="component" value="Unassembled WGS sequence"/>
</dbReference>
<evidence type="ECO:0000256" key="1">
    <source>
        <dbReference type="SAM" id="Phobius"/>
    </source>
</evidence>
<organism evidence="2 3">
    <name type="scientific">Deinococcus navajonensis</name>
    <dbReference type="NCBI Taxonomy" id="309884"/>
    <lineage>
        <taxon>Bacteria</taxon>
        <taxon>Thermotogati</taxon>
        <taxon>Deinococcota</taxon>
        <taxon>Deinococci</taxon>
        <taxon>Deinococcales</taxon>
        <taxon>Deinococcaceae</taxon>
        <taxon>Deinococcus</taxon>
    </lineage>
</organism>
<keyword evidence="1" id="KW-1133">Transmembrane helix</keyword>